<name>A0A165CD25_9BASI</name>
<dbReference type="GO" id="GO:0000077">
    <property type="term" value="P:DNA damage checkpoint signaling"/>
    <property type="evidence" value="ECO:0007669"/>
    <property type="project" value="InterPro"/>
</dbReference>
<dbReference type="Gene3D" id="3.70.10.10">
    <property type="match status" value="1"/>
</dbReference>
<protein>
    <submittedName>
        <fullName evidence="1">Uncharacterized protein</fullName>
    </submittedName>
</protein>
<organism evidence="1 3">
    <name type="scientific">Calocera cornea HHB12733</name>
    <dbReference type="NCBI Taxonomy" id="1353952"/>
    <lineage>
        <taxon>Eukaryota</taxon>
        <taxon>Fungi</taxon>
        <taxon>Dikarya</taxon>
        <taxon>Basidiomycota</taxon>
        <taxon>Agaricomycotina</taxon>
        <taxon>Dacrymycetes</taxon>
        <taxon>Dacrymycetales</taxon>
        <taxon>Dacrymycetaceae</taxon>
        <taxon>Calocera</taxon>
    </lineage>
</organism>
<accession>A0A165CD25</accession>
<proteinExistence type="predicted"/>
<dbReference type="EMBL" id="KV424049">
    <property type="protein sequence ID" value="KZT53012.1"/>
    <property type="molecule type" value="Genomic_DNA"/>
</dbReference>
<gene>
    <name evidence="2" type="ORF">CALCODRAFT_486717</name>
    <name evidence="1" type="ORF">CALCODRAFT_488578</name>
</gene>
<dbReference type="Pfam" id="PF02144">
    <property type="entry name" value="Rad1"/>
    <property type="match status" value="1"/>
</dbReference>
<dbReference type="InterPro" id="IPR003021">
    <property type="entry name" value="Rad1_Rec1_Rad17"/>
</dbReference>
<dbReference type="AlphaFoldDB" id="A0A165CD25"/>
<evidence type="ECO:0000313" key="1">
    <source>
        <dbReference type="EMBL" id="KZT50605.1"/>
    </source>
</evidence>
<dbReference type="Proteomes" id="UP000076842">
    <property type="component" value="Unassembled WGS sequence"/>
</dbReference>
<evidence type="ECO:0000313" key="3">
    <source>
        <dbReference type="Proteomes" id="UP000076842"/>
    </source>
</evidence>
<dbReference type="OrthoDB" id="337581at2759"/>
<evidence type="ECO:0000313" key="2">
    <source>
        <dbReference type="EMBL" id="KZT53012.1"/>
    </source>
</evidence>
<keyword evidence="3" id="KW-1185">Reference proteome</keyword>
<dbReference type="EMBL" id="KV424158">
    <property type="protein sequence ID" value="KZT50605.1"/>
    <property type="molecule type" value="Genomic_DNA"/>
</dbReference>
<sequence length="219" mass="24383">MEYDRVRRLFGVLDGRRLDEALSTYHDGEPQDIPLDLEGGMLVNVTLKVPWLVEALIELAPTGDDILFEFTPFLPPALPANATPVQINASRRRSFLRSRPTLLMEAGGFCVHTGISLPLDSEIFIETVIEQPVSFSYRFKHLMQVLPMLRISKRARLTVDHRGVMSIVCSTLYPRISTEGTGRVLLTDTPVAYTLCPLGFSRASQDGVPPVNQDHHAAT</sequence>
<reference evidence="1 3" key="1">
    <citation type="journal article" date="2016" name="Mol. Biol. Evol.">
        <title>Comparative Genomics of Early-Diverging Mushroom-Forming Fungi Provides Insights into the Origins of Lignocellulose Decay Capabilities.</title>
        <authorList>
            <person name="Nagy L.G."/>
            <person name="Riley R."/>
            <person name="Tritt A."/>
            <person name="Adam C."/>
            <person name="Daum C."/>
            <person name="Floudas D."/>
            <person name="Sun H."/>
            <person name="Yadav J.S."/>
            <person name="Pangilinan J."/>
            <person name="Larsson K.H."/>
            <person name="Matsuura K."/>
            <person name="Barry K."/>
            <person name="Labutti K."/>
            <person name="Kuo R."/>
            <person name="Ohm R.A."/>
            <person name="Bhattacharya S.S."/>
            <person name="Shirouzu T."/>
            <person name="Yoshinaga Y."/>
            <person name="Martin F.M."/>
            <person name="Grigoriev I.V."/>
            <person name="Hibbett D.S."/>
        </authorList>
    </citation>
    <scope>NUCLEOTIDE SEQUENCE [LARGE SCALE GENOMIC DNA]</scope>
    <source>
        <strain evidence="1 3">HHB12733</strain>
    </source>
</reference>
<dbReference type="STRING" id="1353952.A0A165CD25"/>